<keyword evidence="7" id="KW-0175">Coiled coil</keyword>
<dbReference type="PANTHER" id="PTHR24269:SF16">
    <property type="entry name" value="PROTEIN SLG1"/>
    <property type="match status" value="1"/>
</dbReference>
<keyword evidence="11" id="KW-1185">Reference proteome</keyword>
<dbReference type="OrthoDB" id="6077768at2759"/>
<evidence type="ECO:0000256" key="7">
    <source>
        <dbReference type="SAM" id="Coils"/>
    </source>
</evidence>
<reference evidence="10" key="1">
    <citation type="submission" date="2018-11" db="EMBL/GenBank/DDBJ databases">
        <authorList>
            <person name="Alioto T."/>
            <person name="Alioto T."/>
        </authorList>
    </citation>
    <scope>NUCLEOTIDE SEQUENCE</scope>
</reference>
<proteinExistence type="predicted"/>
<protein>
    <recommendedName>
        <fullName evidence="9">WSC domain-containing protein</fullName>
    </recommendedName>
</protein>
<keyword evidence="4" id="KW-1133">Transmembrane helix</keyword>
<comment type="subcellular location">
    <subcellularLocation>
        <location evidence="1">Membrane</location>
        <topology evidence="1">Single-pass membrane protein</topology>
    </subcellularLocation>
</comment>
<evidence type="ECO:0000259" key="9">
    <source>
        <dbReference type="PROSITE" id="PS51212"/>
    </source>
</evidence>
<feature type="coiled-coil region" evidence="7">
    <location>
        <begin position="49"/>
        <end position="76"/>
    </location>
</feature>
<evidence type="ECO:0000256" key="2">
    <source>
        <dbReference type="ARBA" id="ARBA00022692"/>
    </source>
</evidence>
<dbReference type="InterPro" id="IPR002889">
    <property type="entry name" value="WSC_carb-bd"/>
</dbReference>
<keyword evidence="2" id="KW-0812">Transmembrane</keyword>
<comment type="caution">
    <text evidence="10">The sequence shown here is derived from an EMBL/GenBank/DDBJ whole genome shotgun (WGS) entry which is preliminary data.</text>
</comment>
<feature type="chain" id="PRO_5032675829" description="WSC domain-containing protein" evidence="8">
    <location>
        <begin position="17"/>
        <end position="175"/>
    </location>
</feature>
<keyword evidence="5" id="KW-0472">Membrane</keyword>
<dbReference type="EMBL" id="UYJE01009903">
    <property type="protein sequence ID" value="VDI77852.1"/>
    <property type="molecule type" value="Genomic_DNA"/>
</dbReference>
<dbReference type="PANTHER" id="PTHR24269">
    <property type="entry name" value="KREMEN PROTEIN"/>
    <property type="match status" value="1"/>
</dbReference>
<gene>
    <name evidence="10" type="ORF">MGAL_10B074973</name>
</gene>
<dbReference type="PROSITE" id="PS51212">
    <property type="entry name" value="WSC"/>
    <property type="match status" value="1"/>
</dbReference>
<evidence type="ECO:0000256" key="4">
    <source>
        <dbReference type="ARBA" id="ARBA00022989"/>
    </source>
</evidence>
<keyword evidence="6" id="KW-0325">Glycoprotein</keyword>
<evidence type="ECO:0000256" key="8">
    <source>
        <dbReference type="SAM" id="SignalP"/>
    </source>
</evidence>
<name>A0A8B6HES7_MYTGA</name>
<dbReference type="InterPro" id="IPR051836">
    <property type="entry name" value="Kremen_rcpt"/>
</dbReference>
<dbReference type="SMART" id="SM00321">
    <property type="entry name" value="WSC"/>
    <property type="match status" value="1"/>
</dbReference>
<dbReference type="AlphaFoldDB" id="A0A8B6HES7"/>
<dbReference type="Proteomes" id="UP000596742">
    <property type="component" value="Unassembled WGS sequence"/>
</dbReference>
<feature type="signal peptide" evidence="8">
    <location>
        <begin position="1"/>
        <end position="16"/>
    </location>
</feature>
<sequence length="175" mass="20268">MWIQFLFCCLIAFCSCEKNERFLESDQLSKGGGVLLYILQKLEAMQAAQKSQTETINHQKKQISDLEKRQRELKHTINTYHPLSKDGYMGCFKDDGNRHLKHKITRISNTTLWKCKRHCHGFKYAGLQDRTACLCGNTLNNPSYPRVPKNQCNMPCPGESFRMCGAGWRNSIYRV</sequence>
<evidence type="ECO:0000313" key="11">
    <source>
        <dbReference type="Proteomes" id="UP000596742"/>
    </source>
</evidence>
<accession>A0A8B6HES7</accession>
<evidence type="ECO:0000313" key="10">
    <source>
        <dbReference type="EMBL" id="VDI77852.1"/>
    </source>
</evidence>
<dbReference type="Pfam" id="PF01822">
    <property type="entry name" value="WSC"/>
    <property type="match status" value="1"/>
</dbReference>
<dbReference type="GO" id="GO:0005886">
    <property type="term" value="C:plasma membrane"/>
    <property type="evidence" value="ECO:0007669"/>
    <property type="project" value="TreeGrafter"/>
</dbReference>
<keyword evidence="3 8" id="KW-0732">Signal</keyword>
<evidence type="ECO:0000256" key="1">
    <source>
        <dbReference type="ARBA" id="ARBA00004167"/>
    </source>
</evidence>
<evidence type="ECO:0000256" key="3">
    <source>
        <dbReference type="ARBA" id="ARBA00022729"/>
    </source>
</evidence>
<evidence type="ECO:0000256" key="5">
    <source>
        <dbReference type="ARBA" id="ARBA00023136"/>
    </source>
</evidence>
<evidence type="ECO:0000256" key="6">
    <source>
        <dbReference type="ARBA" id="ARBA00023180"/>
    </source>
</evidence>
<feature type="domain" description="WSC" evidence="9">
    <location>
        <begin position="85"/>
        <end position="175"/>
    </location>
</feature>
<organism evidence="10 11">
    <name type="scientific">Mytilus galloprovincialis</name>
    <name type="common">Mediterranean mussel</name>
    <dbReference type="NCBI Taxonomy" id="29158"/>
    <lineage>
        <taxon>Eukaryota</taxon>
        <taxon>Metazoa</taxon>
        <taxon>Spiralia</taxon>
        <taxon>Lophotrochozoa</taxon>
        <taxon>Mollusca</taxon>
        <taxon>Bivalvia</taxon>
        <taxon>Autobranchia</taxon>
        <taxon>Pteriomorphia</taxon>
        <taxon>Mytilida</taxon>
        <taxon>Mytiloidea</taxon>
        <taxon>Mytilidae</taxon>
        <taxon>Mytilinae</taxon>
        <taxon>Mytilus</taxon>
    </lineage>
</organism>